<organism evidence="1">
    <name type="scientific">Anguilla anguilla</name>
    <name type="common">European freshwater eel</name>
    <name type="synonym">Muraena anguilla</name>
    <dbReference type="NCBI Taxonomy" id="7936"/>
    <lineage>
        <taxon>Eukaryota</taxon>
        <taxon>Metazoa</taxon>
        <taxon>Chordata</taxon>
        <taxon>Craniata</taxon>
        <taxon>Vertebrata</taxon>
        <taxon>Euteleostomi</taxon>
        <taxon>Actinopterygii</taxon>
        <taxon>Neopterygii</taxon>
        <taxon>Teleostei</taxon>
        <taxon>Anguilliformes</taxon>
        <taxon>Anguillidae</taxon>
        <taxon>Anguilla</taxon>
    </lineage>
</organism>
<protein>
    <submittedName>
        <fullName evidence="1">Uncharacterized protein</fullName>
    </submittedName>
</protein>
<name>A0A0E9TAS0_ANGAN</name>
<evidence type="ECO:0000313" key="1">
    <source>
        <dbReference type="EMBL" id="JAH50000.1"/>
    </source>
</evidence>
<reference evidence="1" key="1">
    <citation type="submission" date="2014-11" db="EMBL/GenBank/DDBJ databases">
        <authorList>
            <person name="Amaro Gonzalez C."/>
        </authorList>
    </citation>
    <scope>NUCLEOTIDE SEQUENCE</scope>
</reference>
<dbReference type="AlphaFoldDB" id="A0A0E9TAS0"/>
<reference evidence="1" key="2">
    <citation type="journal article" date="2015" name="Fish Shellfish Immunol.">
        <title>Early steps in the European eel (Anguilla anguilla)-Vibrio vulnificus interaction in the gills: Role of the RtxA13 toxin.</title>
        <authorList>
            <person name="Callol A."/>
            <person name="Pajuelo D."/>
            <person name="Ebbesson L."/>
            <person name="Teles M."/>
            <person name="MacKenzie S."/>
            <person name="Amaro C."/>
        </authorList>
    </citation>
    <scope>NUCLEOTIDE SEQUENCE</scope>
</reference>
<dbReference type="EMBL" id="GBXM01058577">
    <property type="protein sequence ID" value="JAH50000.1"/>
    <property type="molecule type" value="Transcribed_RNA"/>
</dbReference>
<proteinExistence type="predicted"/>
<sequence length="42" mass="4953">MFDDVICPRKPSVRECCLWGTVGIQNRDEIIESQIFSHRILF</sequence>
<accession>A0A0E9TAS0</accession>